<protein>
    <submittedName>
        <fullName evidence="3">Cysteine hydrolase</fullName>
    </submittedName>
</protein>
<reference evidence="3 4" key="1">
    <citation type="submission" date="2020-10" db="EMBL/GenBank/DDBJ databases">
        <title>Phylogeny of dyella-like bacteria.</title>
        <authorList>
            <person name="Fu J."/>
        </authorList>
    </citation>
    <scope>NUCLEOTIDE SEQUENCE [LARGE SCALE GENOMIC DNA]</scope>
    <source>
        <strain evidence="3 4">THG-B117</strain>
    </source>
</reference>
<organism evidence="3 4">
    <name type="scientific">Dyella kyungheensis</name>
    <dbReference type="NCBI Taxonomy" id="1242174"/>
    <lineage>
        <taxon>Bacteria</taxon>
        <taxon>Pseudomonadati</taxon>
        <taxon>Pseudomonadota</taxon>
        <taxon>Gammaproteobacteria</taxon>
        <taxon>Lysobacterales</taxon>
        <taxon>Rhodanobacteraceae</taxon>
        <taxon>Dyella</taxon>
    </lineage>
</organism>
<dbReference type="InterPro" id="IPR000868">
    <property type="entry name" value="Isochorismatase-like_dom"/>
</dbReference>
<accession>A0ABS2JSW1</accession>
<evidence type="ECO:0000313" key="3">
    <source>
        <dbReference type="EMBL" id="MBM7121345.1"/>
    </source>
</evidence>
<dbReference type="CDD" id="cd01014">
    <property type="entry name" value="nicotinamidase_related"/>
    <property type="match status" value="1"/>
</dbReference>
<evidence type="ECO:0000259" key="2">
    <source>
        <dbReference type="Pfam" id="PF00857"/>
    </source>
</evidence>
<comment type="caution">
    <text evidence="3">The sequence shown here is derived from an EMBL/GenBank/DDBJ whole genome shotgun (WGS) entry which is preliminary data.</text>
</comment>
<dbReference type="Gene3D" id="3.40.50.850">
    <property type="entry name" value="Isochorismatase-like"/>
    <property type="match status" value="1"/>
</dbReference>
<evidence type="ECO:0000256" key="1">
    <source>
        <dbReference type="ARBA" id="ARBA00022801"/>
    </source>
</evidence>
<name>A0ABS2JSW1_9GAMM</name>
<proteinExistence type="predicted"/>
<dbReference type="RefSeq" id="WP_204635742.1">
    <property type="nucleotide sequence ID" value="NZ_JADIKC010000003.1"/>
</dbReference>
<keyword evidence="1 3" id="KW-0378">Hydrolase</keyword>
<feature type="domain" description="Isochorismatase-like" evidence="2">
    <location>
        <begin position="8"/>
        <end position="153"/>
    </location>
</feature>
<dbReference type="SUPFAM" id="SSF52499">
    <property type="entry name" value="Isochorismatase-like hydrolases"/>
    <property type="match status" value="1"/>
</dbReference>
<dbReference type="InterPro" id="IPR050272">
    <property type="entry name" value="Isochorismatase-like_hydrls"/>
</dbReference>
<keyword evidence="4" id="KW-1185">Reference proteome</keyword>
<dbReference type="GO" id="GO:0016787">
    <property type="term" value="F:hydrolase activity"/>
    <property type="evidence" value="ECO:0007669"/>
    <property type="project" value="UniProtKB-KW"/>
</dbReference>
<dbReference type="EMBL" id="JADIKC010000003">
    <property type="protein sequence ID" value="MBM7121345.1"/>
    <property type="molecule type" value="Genomic_DNA"/>
</dbReference>
<dbReference type="PANTHER" id="PTHR43540:SF6">
    <property type="entry name" value="ISOCHORISMATASE-LIKE DOMAIN-CONTAINING PROTEIN"/>
    <property type="match status" value="1"/>
</dbReference>
<sequence>MSSQPRRAVIVVDVQNEYFTGELQIEYPPSSQSLPRITRIMDAATAAGVPVIVIQQDSPADAPAFASGSDGWQLHPEIARRHRDALFLKPLPSAFSDTDLGEWLAQHRIDTLTVLGYMTHNCDDTTIKHAFDRGMEVEFVHDASGAVSYANHAGYASAEEIHRVFSVVQQSRFAAVLSTEEWLQALASGERPARGNILESYRAAQARQSAAA</sequence>
<dbReference type="Pfam" id="PF00857">
    <property type="entry name" value="Isochorismatase"/>
    <property type="match status" value="1"/>
</dbReference>
<evidence type="ECO:0000313" key="4">
    <source>
        <dbReference type="Proteomes" id="UP001430065"/>
    </source>
</evidence>
<gene>
    <name evidence="3" type="ORF">ISP20_09285</name>
</gene>
<dbReference type="Proteomes" id="UP001430065">
    <property type="component" value="Unassembled WGS sequence"/>
</dbReference>
<dbReference type="InterPro" id="IPR036380">
    <property type="entry name" value="Isochorismatase-like_sf"/>
</dbReference>
<dbReference type="PANTHER" id="PTHR43540">
    <property type="entry name" value="PEROXYUREIDOACRYLATE/UREIDOACRYLATE AMIDOHYDROLASE-RELATED"/>
    <property type="match status" value="1"/>
</dbReference>